<comment type="caution">
    <text evidence="2">The sequence shown here is derived from an EMBL/GenBank/DDBJ whole genome shotgun (WGS) entry which is preliminary data.</text>
</comment>
<evidence type="ECO:0000256" key="1">
    <source>
        <dbReference type="SAM" id="Phobius"/>
    </source>
</evidence>
<reference evidence="2 3" key="1">
    <citation type="journal article" date="2004" name="Appl. Environ. Microbiol.">
        <title>Mineralization of individual congeners of linear alkylbenzenesulfonate by defined pairs of heterotrophic bacteria.</title>
        <authorList>
            <person name="Schleheck D."/>
            <person name="Knepper T.P."/>
            <person name="Fischer K."/>
            <person name="Cook A.M."/>
        </authorList>
    </citation>
    <scope>NUCLEOTIDE SEQUENCE [LARGE SCALE GENOMIC DNA]</scope>
    <source>
        <strain evidence="3">DSM 14576 / KF-1</strain>
    </source>
</reference>
<dbReference type="Proteomes" id="UP000003039">
    <property type="component" value="Unassembled WGS sequence"/>
</dbReference>
<proteinExistence type="predicted"/>
<sequence precursor="true">MSPLVKYRASLALFVASCFLIAILSLYVHEAFVVLFFVNVLFWSWRLKRVSCLHCGHPLAPPVGATALAIFRSFSSSECTNCGSKLD</sequence>
<accession>B7X4I2</accession>
<dbReference type="EMBL" id="AAUJ02000001">
    <property type="protein sequence ID" value="EED66788.1"/>
    <property type="molecule type" value="Genomic_DNA"/>
</dbReference>
<dbReference type="AlphaFoldDB" id="B7X4I2"/>
<protein>
    <submittedName>
        <fullName evidence="2">Uncharacterized protein</fullName>
    </submittedName>
</protein>
<keyword evidence="1" id="KW-0472">Membrane</keyword>
<keyword evidence="1" id="KW-0812">Transmembrane</keyword>
<organism evidence="2 3">
    <name type="scientific">Comamonas testosteroni (strain DSM 14576 / KF-1)</name>
    <name type="common">Pseudomonas testosteroni</name>
    <dbReference type="NCBI Taxonomy" id="399795"/>
    <lineage>
        <taxon>Bacteria</taxon>
        <taxon>Pseudomonadati</taxon>
        <taxon>Pseudomonadota</taxon>
        <taxon>Betaproteobacteria</taxon>
        <taxon>Burkholderiales</taxon>
        <taxon>Comamonadaceae</taxon>
        <taxon>Comamonas</taxon>
    </lineage>
</organism>
<evidence type="ECO:0000313" key="3">
    <source>
        <dbReference type="Proteomes" id="UP000003039"/>
    </source>
</evidence>
<feature type="transmembrane region" description="Helical" evidence="1">
    <location>
        <begin position="12"/>
        <end position="42"/>
    </location>
</feature>
<gene>
    <name evidence="2" type="ORF">CtesDRAFT_PD1734</name>
</gene>
<keyword evidence="1" id="KW-1133">Transmembrane helix</keyword>
<evidence type="ECO:0000313" key="2">
    <source>
        <dbReference type="EMBL" id="EED66788.1"/>
    </source>
</evidence>
<name>B7X4I2_COMTK</name>